<dbReference type="PROSITE" id="PS50096">
    <property type="entry name" value="IQ"/>
    <property type="match status" value="1"/>
</dbReference>
<proteinExistence type="predicted"/>
<reference evidence="2" key="1">
    <citation type="journal article" date="2019" name="Sci. Rep.">
        <title>Draft genome of Tanacetum cinerariifolium, the natural source of mosquito coil.</title>
        <authorList>
            <person name="Yamashiro T."/>
            <person name="Shiraishi A."/>
            <person name="Satake H."/>
            <person name="Nakayama K."/>
        </authorList>
    </citation>
    <scope>NUCLEOTIDE SEQUENCE</scope>
</reference>
<feature type="non-terminal residue" evidence="2">
    <location>
        <position position="1"/>
    </location>
</feature>
<gene>
    <name evidence="2" type="ORF">Tci_888179</name>
</gene>
<protein>
    <submittedName>
        <fullName evidence="2">Uncharacterized protein</fullName>
    </submittedName>
</protein>
<accession>A0A699U1R9</accession>
<organism evidence="2">
    <name type="scientific">Tanacetum cinerariifolium</name>
    <name type="common">Dalmatian daisy</name>
    <name type="synonym">Chrysanthemum cinerariifolium</name>
    <dbReference type="NCBI Taxonomy" id="118510"/>
    <lineage>
        <taxon>Eukaryota</taxon>
        <taxon>Viridiplantae</taxon>
        <taxon>Streptophyta</taxon>
        <taxon>Embryophyta</taxon>
        <taxon>Tracheophyta</taxon>
        <taxon>Spermatophyta</taxon>
        <taxon>Magnoliopsida</taxon>
        <taxon>eudicotyledons</taxon>
        <taxon>Gunneridae</taxon>
        <taxon>Pentapetalae</taxon>
        <taxon>asterids</taxon>
        <taxon>campanulids</taxon>
        <taxon>Asterales</taxon>
        <taxon>Asteraceae</taxon>
        <taxon>Asteroideae</taxon>
        <taxon>Anthemideae</taxon>
        <taxon>Anthemidinae</taxon>
        <taxon>Tanacetum</taxon>
    </lineage>
</organism>
<comment type="caution">
    <text evidence="2">The sequence shown here is derived from an EMBL/GenBank/DDBJ whole genome shotgun (WGS) entry which is preliminary data.</text>
</comment>
<dbReference type="CDD" id="cd23767">
    <property type="entry name" value="IQCD"/>
    <property type="match status" value="1"/>
</dbReference>
<feature type="region of interest" description="Disordered" evidence="1">
    <location>
        <begin position="1"/>
        <end position="29"/>
    </location>
</feature>
<dbReference type="AlphaFoldDB" id="A0A699U1R9"/>
<sequence length="90" mass="9467">KPTTIHENLPSPPPAHPSSKQMTHVGSAGVAEQHSAIAAAVATAAAAEVAIEVARRSKPPLQVNNSRHHYAATIIQTAFRGYLVSVKIQI</sequence>
<evidence type="ECO:0000256" key="1">
    <source>
        <dbReference type="SAM" id="MobiDB-lite"/>
    </source>
</evidence>
<name>A0A699U1R9_TANCI</name>
<dbReference type="EMBL" id="BKCJ011291737">
    <property type="protein sequence ID" value="GFD16210.1"/>
    <property type="molecule type" value="Genomic_DNA"/>
</dbReference>
<evidence type="ECO:0000313" key="2">
    <source>
        <dbReference type="EMBL" id="GFD16210.1"/>
    </source>
</evidence>